<dbReference type="InterPro" id="IPR043502">
    <property type="entry name" value="DNA/RNA_pol_sf"/>
</dbReference>
<reference evidence="2" key="1">
    <citation type="submission" date="2015-06" db="EMBL/GenBank/DDBJ databases">
        <authorList>
            <person name="Joergensen T."/>
        </authorList>
    </citation>
    <scope>NUCLEOTIDE SEQUENCE</scope>
    <source>
        <plasmid evidence="2">pRGRH0201</plasmid>
    </source>
</reference>
<dbReference type="AlphaFoldDB" id="A0A0H5PX45"/>
<keyword evidence="2" id="KW-0614">Plasmid</keyword>
<sequence length="447" mass="51126">MSKLPSRALFERAFSRINIEEVVSNHTSTHTARGMDGAGYDVFIRDLEKHVAIIEQKALNGSYKFTPYREKLILKGSDSLPRKVSIPTIRDRVALRCLNNFLCQVFPECRPPHAHPIVSKAVQAFGRATPDDSFVKLDVKGFYDCIDHSILLRQLKKRIRHEPAIRLVSDAIKTPTGSRSKDNKKNTIGVPQGLSISNILASIYMLDVDVEYNSKLDVDYHRYVDDILLRTASAEAVHIEKQLSKKLKTARKLLTHPLGSGKSAIHQFGENVSYLGYSFNGSVISVREASIKKMMTSLMRIIAGINDGNVEKSIWRLNLRISGCRIQGGNVGWLFYFSQINDHKVLFRLDKQIEARLSAVGRGELYSRCKRFIKAHREIRTDFKNTSYVFDFDTFSRDQMLSAIYLIRPESKGRFDKKNDTEIRKVFFRTMYREAREMEKDTLGSFS</sequence>
<geneLocation type="plasmid" evidence="2">
    <name>pRGRH0201</name>
</geneLocation>
<dbReference type="Pfam" id="PF00078">
    <property type="entry name" value="RVT_1"/>
    <property type="match status" value="1"/>
</dbReference>
<evidence type="ECO:0000259" key="1">
    <source>
        <dbReference type="PROSITE" id="PS50878"/>
    </source>
</evidence>
<organism evidence="2">
    <name type="scientific">uncultured prokaryote</name>
    <dbReference type="NCBI Taxonomy" id="198431"/>
    <lineage>
        <taxon>unclassified sequences</taxon>
        <taxon>environmental samples</taxon>
    </lineage>
</organism>
<dbReference type="SUPFAM" id="SSF56672">
    <property type="entry name" value="DNA/RNA polymerases"/>
    <property type="match status" value="1"/>
</dbReference>
<accession>A0A0H5PX45</accession>
<dbReference type="InterPro" id="IPR000477">
    <property type="entry name" value="RT_dom"/>
</dbReference>
<proteinExistence type="predicted"/>
<evidence type="ECO:0000313" key="2">
    <source>
        <dbReference type="EMBL" id="CRY94163.1"/>
    </source>
</evidence>
<dbReference type="EMBL" id="LN852881">
    <property type="protein sequence ID" value="CRY94163.1"/>
    <property type="molecule type" value="Genomic_DNA"/>
</dbReference>
<name>A0A0H5PX45_9ZZZZ</name>
<dbReference type="PROSITE" id="PS50878">
    <property type="entry name" value="RT_POL"/>
    <property type="match status" value="1"/>
</dbReference>
<dbReference type="PANTHER" id="PTHR34047">
    <property type="entry name" value="NUCLEAR INTRON MATURASE 1, MITOCHONDRIAL-RELATED"/>
    <property type="match status" value="1"/>
</dbReference>
<dbReference type="PANTHER" id="PTHR34047:SF8">
    <property type="entry name" value="PROTEIN YKFC"/>
    <property type="match status" value="1"/>
</dbReference>
<reference evidence="2" key="2">
    <citation type="submission" date="2015-07" db="EMBL/GenBank/DDBJ databases">
        <title>Plasmids, circular viruses and viroids from rat gut.</title>
        <authorList>
            <person name="Jorgensen T.J."/>
            <person name="Hansen M.A."/>
            <person name="Xu Z."/>
            <person name="Tabak M.A."/>
            <person name="Sorensen S.J."/>
            <person name="Hansen L.H."/>
        </authorList>
    </citation>
    <scope>NUCLEOTIDE SEQUENCE</scope>
    <source>
        <plasmid evidence="2">pRGRH0201</plasmid>
    </source>
</reference>
<feature type="domain" description="Reverse transcriptase" evidence="1">
    <location>
        <begin position="54"/>
        <end position="279"/>
    </location>
</feature>
<dbReference type="InterPro" id="IPR051083">
    <property type="entry name" value="GrpII_Intron_Splice-Mob/Def"/>
</dbReference>
<protein>
    <recommendedName>
        <fullName evidence="1">Reverse transcriptase domain-containing protein</fullName>
    </recommendedName>
</protein>